<dbReference type="FunFam" id="3.40.50.970:FF:000004">
    <property type="entry name" value="Transketolase"/>
    <property type="match status" value="1"/>
</dbReference>
<feature type="site" description="Important for catalytic activity" evidence="19">
    <location>
        <position position="260"/>
    </location>
</feature>
<comment type="catalytic activity">
    <reaction evidence="13">
        <text>D-sedoheptulose 7-phosphate + D-glyceraldehyde 3-phosphate = aldehydo-D-ribose 5-phosphate + D-xylulose 5-phosphate</text>
        <dbReference type="Rhea" id="RHEA:10508"/>
        <dbReference type="ChEBI" id="CHEBI:57483"/>
        <dbReference type="ChEBI" id="CHEBI:57737"/>
        <dbReference type="ChEBI" id="CHEBI:58273"/>
        <dbReference type="ChEBI" id="CHEBI:59776"/>
        <dbReference type="EC" id="2.2.1.1"/>
    </reaction>
</comment>
<dbReference type="InterPro" id="IPR055152">
    <property type="entry name" value="Transketolase-like_C_2"/>
</dbReference>
<dbReference type="EC" id="2.2.1.1" evidence="7 14"/>
<feature type="binding site" evidence="17">
    <location>
        <begin position="115"/>
        <end position="117"/>
    </location>
    <ligand>
        <name>thiamine diphosphate</name>
        <dbReference type="ChEBI" id="CHEBI:58937"/>
    </ligand>
</feature>
<dbReference type="Pfam" id="PF00456">
    <property type="entry name" value="Transketolase_N"/>
    <property type="match status" value="1"/>
</dbReference>
<dbReference type="OrthoDB" id="8732661at2"/>
<feature type="binding site" evidence="16">
    <location>
        <position position="260"/>
    </location>
    <ligand>
        <name>substrate</name>
    </ligand>
</feature>
<dbReference type="Pfam" id="PF22613">
    <property type="entry name" value="Transketolase_C_1"/>
    <property type="match status" value="1"/>
</dbReference>
<name>A0A1Y0L1P5_9MOLU</name>
<dbReference type="SUPFAM" id="SSF52518">
    <property type="entry name" value="Thiamin diphosphate-binding fold (THDP-binding)"/>
    <property type="match status" value="2"/>
</dbReference>
<reference evidence="21 22" key="1">
    <citation type="submission" date="2017-11" db="EMBL/GenBank/DDBJ databases">
        <title>Complete genome sequence of Spiroplasma clarkii CN-5 (DSM 19994).</title>
        <authorList>
            <person name="Tsai Y.-M."/>
            <person name="Chang A."/>
            <person name="Lo W.-S."/>
            <person name="Kuo C.-H."/>
        </authorList>
    </citation>
    <scope>NUCLEOTIDE SEQUENCE [LARGE SCALE GENOMIC DNA]</scope>
    <source>
        <strain evidence="21 22">CN-5</strain>
    </source>
</reference>
<comment type="cofactor">
    <cofactor evidence="3">
        <name>Co(2+)</name>
        <dbReference type="ChEBI" id="CHEBI:48828"/>
    </cofactor>
</comment>
<evidence type="ECO:0000256" key="14">
    <source>
        <dbReference type="NCBIfam" id="TIGR00232"/>
    </source>
</evidence>
<protein>
    <recommendedName>
        <fullName evidence="7 14">Transketolase</fullName>
        <ecNumber evidence="7 14">2.2.1.1</ecNumber>
    </recommendedName>
</protein>
<dbReference type="EMBL" id="CP024870">
    <property type="protein sequence ID" value="ATX71090.1"/>
    <property type="molecule type" value="Genomic_DNA"/>
</dbReference>
<evidence type="ECO:0000256" key="3">
    <source>
        <dbReference type="ARBA" id="ARBA00001941"/>
    </source>
</evidence>
<dbReference type="InterPro" id="IPR033247">
    <property type="entry name" value="Transketolase_fam"/>
</dbReference>
<feature type="binding site" evidence="16">
    <location>
        <position position="464"/>
    </location>
    <ligand>
        <name>substrate</name>
    </ligand>
</feature>
<dbReference type="Gene3D" id="3.40.50.920">
    <property type="match status" value="1"/>
</dbReference>
<feature type="active site" description="Proton donor" evidence="15">
    <location>
        <position position="402"/>
    </location>
</feature>
<keyword evidence="22" id="KW-1185">Reference proteome</keyword>
<evidence type="ECO:0000256" key="17">
    <source>
        <dbReference type="PIRSR" id="PIRSR605478-3"/>
    </source>
</evidence>
<feature type="binding site" evidence="16">
    <location>
        <position position="27"/>
    </location>
    <ligand>
        <name>substrate</name>
    </ligand>
</feature>
<dbReference type="Proteomes" id="UP000231179">
    <property type="component" value="Chromosome"/>
</dbReference>
<evidence type="ECO:0000256" key="15">
    <source>
        <dbReference type="PIRSR" id="PIRSR605478-1"/>
    </source>
</evidence>
<comment type="cofactor">
    <cofactor evidence="2">
        <name>Mn(2+)</name>
        <dbReference type="ChEBI" id="CHEBI:29035"/>
    </cofactor>
</comment>
<feature type="binding site" evidence="18">
    <location>
        <position position="156"/>
    </location>
    <ligand>
        <name>Mg(2+)</name>
        <dbReference type="ChEBI" id="CHEBI:18420"/>
    </ligand>
</feature>
<comment type="function">
    <text evidence="4">Catalyzes the transfer of a two-carbon ketol group from a ketose donor to an aldose acceptor, via a covalent intermediate with the cofactor thiamine pyrophosphate.</text>
</comment>
<evidence type="ECO:0000313" key="22">
    <source>
        <dbReference type="Proteomes" id="UP000231179"/>
    </source>
</evidence>
<dbReference type="AlphaFoldDB" id="A0A1Y0L1P5"/>
<feature type="binding site" evidence="18">
    <location>
        <position position="188"/>
    </location>
    <ligand>
        <name>Mg(2+)</name>
        <dbReference type="ChEBI" id="CHEBI:18420"/>
    </ligand>
</feature>
<feature type="site" description="Important for catalytic activity" evidence="19">
    <location>
        <position position="27"/>
    </location>
</feature>
<organism evidence="21 22">
    <name type="scientific">Spiroplasma clarkii</name>
    <dbReference type="NCBI Taxonomy" id="2139"/>
    <lineage>
        <taxon>Bacteria</taxon>
        <taxon>Bacillati</taxon>
        <taxon>Mycoplasmatota</taxon>
        <taxon>Mollicutes</taxon>
        <taxon>Entomoplasmatales</taxon>
        <taxon>Spiroplasmataceae</taxon>
        <taxon>Spiroplasma</taxon>
    </lineage>
</organism>
<dbReference type="Gene3D" id="3.40.50.970">
    <property type="match status" value="2"/>
</dbReference>
<dbReference type="SMART" id="SM00861">
    <property type="entry name" value="Transket_pyr"/>
    <property type="match status" value="1"/>
</dbReference>
<evidence type="ECO:0000256" key="7">
    <source>
        <dbReference type="ARBA" id="ARBA00013152"/>
    </source>
</evidence>
<evidence type="ECO:0000256" key="1">
    <source>
        <dbReference type="ARBA" id="ARBA00001913"/>
    </source>
</evidence>
<comment type="cofactor">
    <cofactor evidence="18">
        <name>Mg(2+)</name>
        <dbReference type="ChEBI" id="CHEBI:18420"/>
    </cofactor>
    <text evidence="18">Binds 1 Mg(2+) ion per subunit. Can also utilize other divalent metal cations, such as Ca(2+), Mn(2+) and Co(2+).</text>
</comment>
<feature type="binding site" evidence="16">
    <location>
        <position position="452"/>
    </location>
    <ligand>
        <name>substrate</name>
    </ligand>
</feature>
<dbReference type="RefSeq" id="WP_100254629.1">
    <property type="nucleotide sequence ID" value="NZ_CP015819.1"/>
</dbReference>
<evidence type="ECO:0000256" key="10">
    <source>
        <dbReference type="ARBA" id="ARBA00022837"/>
    </source>
</evidence>
<dbReference type="InterPro" id="IPR005478">
    <property type="entry name" value="Transketolase_bac-like"/>
</dbReference>
<keyword evidence="10" id="KW-0106">Calcium</keyword>
<evidence type="ECO:0000256" key="12">
    <source>
        <dbReference type="ARBA" id="ARBA00023052"/>
    </source>
</evidence>
<evidence type="ECO:0000256" key="5">
    <source>
        <dbReference type="ARBA" id="ARBA00007131"/>
    </source>
</evidence>
<feature type="binding site" evidence="17">
    <location>
        <position position="260"/>
    </location>
    <ligand>
        <name>thiamine diphosphate</name>
        <dbReference type="ChEBI" id="CHEBI:58937"/>
    </ligand>
</feature>
<dbReference type="KEGG" id="scla:SCLARK_001139"/>
<feature type="domain" description="Transketolase-like pyrimidine-binding" evidence="20">
    <location>
        <begin position="346"/>
        <end position="516"/>
    </location>
</feature>
<evidence type="ECO:0000256" key="18">
    <source>
        <dbReference type="PIRSR" id="PIRSR605478-4"/>
    </source>
</evidence>
<feature type="binding site" evidence="16">
    <location>
        <position position="511"/>
    </location>
    <ligand>
        <name>substrate</name>
    </ligand>
</feature>
<keyword evidence="11 18" id="KW-0460">Magnesium</keyword>
<gene>
    <name evidence="21" type="primary">tkt</name>
    <name evidence="21" type="ORF">SCLAR_v1c07750</name>
</gene>
<evidence type="ECO:0000256" key="4">
    <source>
        <dbReference type="ARBA" id="ARBA00002931"/>
    </source>
</evidence>
<dbReference type="GO" id="GO:0004802">
    <property type="term" value="F:transketolase activity"/>
    <property type="evidence" value="ECO:0007669"/>
    <property type="project" value="UniProtKB-UniRule"/>
</dbReference>
<dbReference type="PANTHER" id="PTHR43522:SF2">
    <property type="entry name" value="TRANSKETOLASE 1-RELATED"/>
    <property type="match status" value="1"/>
</dbReference>
<feature type="binding site" evidence="18">
    <location>
        <position position="186"/>
    </location>
    <ligand>
        <name>Mg(2+)</name>
        <dbReference type="ChEBI" id="CHEBI:18420"/>
    </ligand>
</feature>
<dbReference type="InterPro" id="IPR005474">
    <property type="entry name" value="Transketolase_N"/>
</dbReference>
<keyword evidence="8" id="KW-0808">Transferase</keyword>
<dbReference type="CDD" id="cd02012">
    <property type="entry name" value="TPP_TK"/>
    <property type="match status" value="1"/>
</dbReference>
<dbReference type="GO" id="GO:0046872">
    <property type="term" value="F:metal ion binding"/>
    <property type="evidence" value="ECO:0007669"/>
    <property type="project" value="UniProtKB-KW"/>
</dbReference>
<dbReference type="CDD" id="cd07033">
    <property type="entry name" value="TPP_PYR_DXS_TK_like"/>
    <property type="match status" value="1"/>
</dbReference>
<dbReference type="InterPro" id="IPR009014">
    <property type="entry name" value="Transketo_C/PFOR_II"/>
</dbReference>
<sequence length="654" mass="72790">MTDLIKKSITNLRILGVEQIHNSKTRHPGMVMSAAPLMHTVYLNHLNIDVTDPLWVNRDRFVLSAGHGSALLYAQLVMAGFDIPMKELKNFRQINSLTPGHPEFGVTPGVDVSTGPLGQGIGMGVGLAAAEKHLSQKYNQGDLKIIDHYTYVICGDADLEEGVAHEAMQLAGVWKLNKLIVLYDSNDIQLDSAVTSVQFNKFKQVFEGYDWNYLKVEDGNDVKAIDAAIKKAKQQDKPTIIECKTLIGEGHKKSGTPAMHGEPWNDEAMKDVYSYYNWSYEKFTVLDEVKQLWKKNSIDRGSKNKISWNKIKDEYKNKFPQFYQELFEKHTIKQEQFKDLLHEKSEPTRASGGEVLKKMHQLVPNLFGGSADLIAATKVQGYFGDFSSSNPQGNNILFGVREFGMGAIINGIALHSNLKPFGATFLVFSDYMKNAIRLSALQKVAPIYVLTHDSIAAGYDGPTHQPIEQLVGLRATPNLTVLRPADLKETIGAYTYAYNSTSTPTAIILCRQNVGPYQETCWTKTLNGAYVVGGEDSSQPLDGIIIATVSELAYALYAKSKITNKNLRVVSMPSVELFNQQPQEYQEQIIPKNFENIITIEASSELGWHKFAGKKGLVISADKFGDSGFGDDVLAKQGFENEQILKNIKTYLNK</sequence>
<feature type="binding site" evidence="17">
    <location>
        <position position="428"/>
    </location>
    <ligand>
        <name>thiamine diphosphate</name>
        <dbReference type="ChEBI" id="CHEBI:58937"/>
    </ligand>
</feature>
<comment type="subunit">
    <text evidence="6">Homodimer.</text>
</comment>
<dbReference type="SUPFAM" id="SSF52922">
    <property type="entry name" value="TK C-terminal domain-like"/>
    <property type="match status" value="1"/>
</dbReference>
<dbReference type="InterPro" id="IPR005475">
    <property type="entry name" value="Transketolase-like_Pyr-bd"/>
</dbReference>
<evidence type="ECO:0000256" key="16">
    <source>
        <dbReference type="PIRSR" id="PIRSR605478-2"/>
    </source>
</evidence>
<evidence type="ECO:0000256" key="11">
    <source>
        <dbReference type="ARBA" id="ARBA00022842"/>
    </source>
</evidence>
<evidence type="ECO:0000259" key="20">
    <source>
        <dbReference type="SMART" id="SM00861"/>
    </source>
</evidence>
<evidence type="ECO:0000256" key="9">
    <source>
        <dbReference type="ARBA" id="ARBA00022723"/>
    </source>
</evidence>
<dbReference type="NCBIfam" id="TIGR00232">
    <property type="entry name" value="tktlase_bact"/>
    <property type="match status" value="1"/>
</dbReference>
<dbReference type="Pfam" id="PF02779">
    <property type="entry name" value="Transket_pyr"/>
    <property type="match status" value="1"/>
</dbReference>
<comment type="cofactor">
    <cofactor evidence="17">
        <name>thiamine diphosphate</name>
        <dbReference type="ChEBI" id="CHEBI:58937"/>
    </cofactor>
    <text evidence="17">Binds 1 thiamine pyrophosphate per subunit. During the reaction, the substrate forms a covalent intermediate with the cofactor.</text>
</comment>
<comment type="cofactor">
    <cofactor evidence="1">
        <name>Ca(2+)</name>
        <dbReference type="ChEBI" id="CHEBI:29108"/>
    </cofactor>
</comment>
<dbReference type="GO" id="GO:0005829">
    <property type="term" value="C:cytosol"/>
    <property type="evidence" value="ECO:0007669"/>
    <property type="project" value="TreeGrafter"/>
</dbReference>
<dbReference type="FunFam" id="3.40.50.970:FF:000045">
    <property type="entry name" value="Transketolase"/>
    <property type="match status" value="1"/>
</dbReference>
<dbReference type="GO" id="GO:0006098">
    <property type="term" value="P:pentose-phosphate shunt"/>
    <property type="evidence" value="ECO:0007669"/>
    <property type="project" value="TreeGrafter"/>
</dbReference>
<evidence type="ECO:0000256" key="8">
    <source>
        <dbReference type="ARBA" id="ARBA00022679"/>
    </source>
</evidence>
<proteinExistence type="inferred from homology"/>
<keyword evidence="12 17" id="KW-0786">Thiamine pyrophosphate</keyword>
<dbReference type="InterPro" id="IPR029061">
    <property type="entry name" value="THDP-binding"/>
</dbReference>
<evidence type="ECO:0000256" key="2">
    <source>
        <dbReference type="ARBA" id="ARBA00001936"/>
    </source>
</evidence>
<feature type="binding site" evidence="17">
    <location>
        <position position="67"/>
    </location>
    <ligand>
        <name>thiamine diphosphate</name>
        <dbReference type="ChEBI" id="CHEBI:58937"/>
    </ligand>
</feature>
<dbReference type="PANTHER" id="PTHR43522">
    <property type="entry name" value="TRANSKETOLASE"/>
    <property type="match status" value="1"/>
</dbReference>
<evidence type="ECO:0000256" key="19">
    <source>
        <dbReference type="PIRSR" id="PIRSR605478-5"/>
    </source>
</evidence>
<feature type="binding site" evidence="16">
    <location>
        <position position="460"/>
    </location>
    <ligand>
        <name>substrate</name>
    </ligand>
</feature>
<evidence type="ECO:0000256" key="6">
    <source>
        <dbReference type="ARBA" id="ARBA00011738"/>
    </source>
</evidence>
<accession>A0A1Y0L1P5</accession>
<keyword evidence="9 18" id="KW-0479">Metal-binding</keyword>
<evidence type="ECO:0000256" key="13">
    <source>
        <dbReference type="ARBA" id="ARBA00049473"/>
    </source>
</evidence>
<evidence type="ECO:0000313" key="21">
    <source>
        <dbReference type="EMBL" id="ATX71090.1"/>
    </source>
</evidence>
<feature type="binding site" evidence="16">
    <location>
        <position position="349"/>
    </location>
    <ligand>
        <name>substrate</name>
    </ligand>
</feature>
<comment type="similarity">
    <text evidence="5">Belongs to the transketolase family.</text>
</comment>
<feature type="binding site" evidence="17">
    <location>
        <position position="186"/>
    </location>
    <ligand>
        <name>thiamine diphosphate</name>
        <dbReference type="ChEBI" id="CHEBI:58937"/>
    </ligand>
</feature>